<protein>
    <submittedName>
        <fullName evidence="1">Uncharacterized protein</fullName>
    </submittedName>
</protein>
<evidence type="ECO:0000313" key="2">
    <source>
        <dbReference type="Proteomes" id="UP000821845"/>
    </source>
</evidence>
<keyword evidence="2" id="KW-1185">Reference proteome</keyword>
<evidence type="ECO:0000313" key="1">
    <source>
        <dbReference type="EMBL" id="KAH6949010.1"/>
    </source>
</evidence>
<dbReference type="Proteomes" id="UP000821845">
    <property type="component" value="Chromosome 1"/>
</dbReference>
<name>A0ACB7TPN2_HYAAI</name>
<accession>A0ACB7TPN2</accession>
<proteinExistence type="predicted"/>
<dbReference type="EMBL" id="CM023481">
    <property type="protein sequence ID" value="KAH6949010.1"/>
    <property type="molecule type" value="Genomic_DNA"/>
</dbReference>
<sequence>MAHTHSMRHATSLAREPPGNNKIELILSSSNASSSSNTLTTRAHGALATEEQEVRSSLTQLGHGPASRPSGKAFSEMSDRSPSPMSQPRTSSPPATSSQTPSAAEVSGSLVKAEIPNNSSSFWEQDVWSRSTQTEIEPESCMPTDSYVSCDTSENT</sequence>
<organism evidence="1 2">
    <name type="scientific">Hyalomma asiaticum</name>
    <name type="common">Tick</name>
    <dbReference type="NCBI Taxonomy" id="266040"/>
    <lineage>
        <taxon>Eukaryota</taxon>
        <taxon>Metazoa</taxon>
        <taxon>Ecdysozoa</taxon>
        <taxon>Arthropoda</taxon>
        <taxon>Chelicerata</taxon>
        <taxon>Arachnida</taxon>
        <taxon>Acari</taxon>
        <taxon>Parasitiformes</taxon>
        <taxon>Ixodida</taxon>
        <taxon>Ixodoidea</taxon>
        <taxon>Ixodidae</taxon>
        <taxon>Hyalomminae</taxon>
        <taxon>Hyalomma</taxon>
    </lineage>
</organism>
<comment type="caution">
    <text evidence="1">The sequence shown here is derived from an EMBL/GenBank/DDBJ whole genome shotgun (WGS) entry which is preliminary data.</text>
</comment>
<reference evidence="1" key="1">
    <citation type="submission" date="2020-05" db="EMBL/GenBank/DDBJ databases">
        <title>Large-scale comparative analyses of tick genomes elucidate their genetic diversity and vector capacities.</title>
        <authorList>
            <person name="Jia N."/>
            <person name="Wang J."/>
            <person name="Shi W."/>
            <person name="Du L."/>
            <person name="Sun Y."/>
            <person name="Zhan W."/>
            <person name="Jiang J."/>
            <person name="Wang Q."/>
            <person name="Zhang B."/>
            <person name="Ji P."/>
            <person name="Sakyi L.B."/>
            <person name="Cui X."/>
            <person name="Yuan T."/>
            <person name="Jiang B."/>
            <person name="Yang W."/>
            <person name="Lam T.T.-Y."/>
            <person name="Chang Q."/>
            <person name="Ding S."/>
            <person name="Wang X."/>
            <person name="Zhu J."/>
            <person name="Ruan X."/>
            <person name="Zhao L."/>
            <person name="Wei J."/>
            <person name="Que T."/>
            <person name="Du C."/>
            <person name="Cheng J."/>
            <person name="Dai P."/>
            <person name="Han X."/>
            <person name="Huang E."/>
            <person name="Gao Y."/>
            <person name="Liu J."/>
            <person name="Shao H."/>
            <person name="Ye R."/>
            <person name="Li L."/>
            <person name="Wei W."/>
            <person name="Wang X."/>
            <person name="Wang C."/>
            <person name="Yang T."/>
            <person name="Huo Q."/>
            <person name="Li W."/>
            <person name="Guo W."/>
            <person name="Chen H."/>
            <person name="Zhou L."/>
            <person name="Ni X."/>
            <person name="Tian J."/>
            <person name="Zhou Y."/>
            <person name="Sheng Y."/>
            <person name="Liu T."/>
            <person name="Pan Y."/>
            <person name="Xia L."/>
            <person name="Li J."/>
            <person name="Zhao F."/>
            <person name="Cao W."/>
        </authorList>
    </citation>
    <scope>NUCLEOTIDE SEQUENCE</scope>
    <source>
        <strain evidence="1">Hyas-2018</strain>
    </source>
</reference>
<gene>
    <name evidence="1" type="ORF">HPB50_027458</name>
</gene>